<dbReference type="KEGG" id="fcy:FRACYDRAFT_200536"/>
<protein>
    <submittedName>
        <fullName evidence="9">Myosin_head-domain-containing protein</fullName>
    </submittedName>
</protein>
<dbReference type="FunCoup" id="A0A1E7ELA8">
    <property type="interactions" value="5"/>
</dbReference>
<evidence type="ECO:0000256" key="5">
    <source>
        <dbReference type="ARBA" id="ARBA00023203"/>
    </source>
</evidence>
<dbReference type="Gene3D" id="1.20.58.530">
    <property type="match status" value="1"/>
</dbReference>
<keyword evidence="2 6" id="KW-0067">ATP-binding</keyword>
<dbReference type="Proteomes" id="UP000095751">
    <property type="component" value="Unassembled WGS sequence"/>
</dbReference>
<dbReference type="Gene3D" id="6.20.240.20">
    <property type="match status" value="1"/>
</dbReference>
<dbReference type="SMART" id="SM00242">
    <property type="entry name" value="MYSc"/>
    <property type="match status" value="1"/>
</dbReference>
<dbReference type="InterPro" id="IPR000048">
    <property type="entry name" value="IQ_motif_EF-hand-BS"/>
</dbReference>
<dbReference type="Gene3D" id="3.40.850.10">
    <property type="entry name" value="Kinesin motor domain"/>
    <property type="match status" value="1"/>
</dbReference>
<dbReference type="Gene3D" id="1.20.120.720">
    <property type="entry name" value="Myosin VI head, motor domain, U50 subdomain"/>
    <property type="match status" value="1"/>
</dbReference>
<gene>
    <name evidence="9" type="ORF">FRACYDRAFT_200536</name>
</gene>
<sequence>MEVNQQVWLRRESSHWGWVPAVIVRKEEETLDNNNNNNNNNKDESSVFIHLVNDHSLSLTDDERHYFEDEKEFKVVIKVDKEQLKSAAHDDIKLRNINSLTLDGNGGSSPTKDHKKNGVSDNESSSIAVVVGGVDDLIGLTHLHEPAILHALRLRYDSDIIYTSTGPILIAVNPFKPMPTLYQRNAMDLYRIQGNNKTKETRLSPHVYQTADDAYRQIRGESRIEDTTNPVDQSILVSGESGAGKTVTTKIVLDYFAMLSKKCTSSTDDNSNNNNNTTTTTPRKSWGGSVNQDVSIEQQVLQSNPILEAFGNARTIRNDNSSRFGKYIDIAFDHNGKLIGASIETYLLEKVRLIHPAEKERNYHIFYQFLSSATAQQRQEFFLTTKTAIDFRLLSDSGTFDRRDGVDDCQTHFEMLTAMKTIGFSEETISSLMRLISAILFAGNMSFTPSDDGESCKLDKTKSSLACAALLGITFDGLSTALTKRSIIAADETVLKLLTIEESGKACEALIKAVYGAAFDFIVEKVNTSLDRDPRATPGASGSAPSGGASIGVLDIFGFETFDYNSFEQLCINYTNEALQQQFNRYVFKLEQQEYEKEGILWKFIEFPDNQDVLNLIDVKHTGIMALLDEQCILPRSTDNKFTRYLYARCDRHPRFSASSAQRVDYLFSIEHYAGLVEYNTEGWLEKNKDQLPASAAELIKSSDFDLLLDINRFVRAEGSGAGRGTVATKSVSFQFAKQLRTLRSRIETTVPHYIRCLKPNDELCPDYFEPKNIVEQLRCGGVLEAVRVSRAGYPTRYPHDVFTARYYILGNRKDNGPAKNREDFLALDFPSRCAVAGLQLGRTKVFLRREAFDRIEAMRSEKFFMAAATIQKVIRGRQIRLWYTDMRYAAIIVQCFLRIKIAERRLSAERVRRAAIIIQCSWRVFTSRQYFFEMQLARRTAAMFIQRAWRDFKNTPVGPTDEEIESSIIRVQSRWRGKQSRIQYQMYLAAREQEERECKLVSVVLLYLVRLPSPSLFIY</sequence>
<evidence type="ECO:0000313" key="10">
    <source>
        <dbReference type="Proteomes" id="UP000095751"/>
    </source>
</evidence>
<keyword evidence="5 6" id="KW-0009">Actin-binding</keyword>
<evidence type="ECO:0000256" key="3">
    <source>
        <dbReference type="ARBA" id="ARBA00023123"/>
    </source>
</evidence>
<proteinExistence type="inferred from homology"/>
<dbReference type="InterPro" id="IPR027417">
    <property type="entry name" value="P-loop_NTPase"/>
</dbReference>
<dbReference type="GO" id="GO:0000146">
    <property type="term" value="F:microfilament motor activity"/>
    <property type="evidence" value="ECO:0007669"/>
    <property type="project" value="TreeGrafter"/>
</dbReference>
<dbReference type="InterPro" id="IPR036961">
    <property type="entry name" value="Kinesin_motor_dom_sf"/>
</dbReference>
<dbReference type="GO" id="GO:0016459">
    <property type="term" value="C:myosin complex"/>
    <property type="evidence" value="ECO:0007669"/>
    <property type="project" value="UniProtKB-KW"/>
</dbReference>
<dbReference type="InParanoid" id="A0A1E7ELA8"/>
<feature type="compositionally biased region" description="Low complexity" evidence="7">
    <location>
        <begin position="264"/>
        <end position="281"/>
    </location>
</feature>
<dbReference type="InterPro" id="IPR001609">
    <property type="entry name" value="Myosin_head_motor_dom-like"/>
</dbReference>
<keyword evidence="4 6" id="KW-0505">Motor protein</keyword>
<dbReference type="EMBL" id="KV784405">
    <property type="protein sequence ID" value="OEU06664.1"/>
    <property type="molecule type" value="Genomic_DNA"/>
</dbReference>
<organism evidence="9 10">
    <name type="scientific">Fragilariopsis cylindrus CCMP1102</name>
    <dbReference type="NCBI Taxonomy" id="635003"/>
    <lineage>
        <taxon>Eukaryota</taxon>
        <taxon>Sar</taxon>
        <taxon>Stramenopiles</taxon>
        <taxon>Ochrophyta</taxon>
        <taxon>Bacillariophyta</taxon>
        <taxon>Bacillariophyceae</taxon>
        <taxon>Bacillariophycidae</taxon>
        <taxon>Bacillariales</taxon>
        <taxon>Bacillariaceae</taxon>
        <taxon>Fragilariopsis</taxon>
    </lineage>
</organism>
<evidence type="ECO:0000313" key="9">
    <source>
        <dbReference type="EMBL" id="OEU06664.1"/>
    </source>
</evidence>
<dbReference type="PRINTS" id="PR00193">
    <property type="entry name" value="MYOSINHEAVY"/>
</dbReference>
<dbReference type="PROSITE" id="PS51456">
    <property type="entry name" value="MYOSIN_MOTOR"/>
    <property type="match status" value="1"/>
</dbReference>
<evidence type="ECO:0000256" key="2">
    <source>
        <dbReference type="ARBA" id="ARBA00022840"/>
    </source>
</evidence>
<dbReference type="Pfam" id="PF00612">
    <property type="entry name" value="IQ"/>
    <property type="match status" value="2"/>
</dbReference>
<dbReference type="CDD" id="cd00124">
    <property type="entry name" value="MYSc"/>
    <property type="match status" value="1"/>
</dbReference>
<dbReference type="GO" id="GO:0007015">
    <property type="term" value="P:actin filament organization"/>
    <property type="evidence" value="ECO:0007669"/>
    <property type="project" value="TreeGrafter"/>
</dbReference>
<dbReference type="Pfam" id="PF00063">
    <property type="entry name" value="Myosin_head"/>
    <property type="match status" value="1"/>
</dbReference>
<evidence type="ECO:0000256" key="4">
    <source>
        <dbReference type="ARBA" id="ARBA00023175"/>
    </source>
</evidence>
<dbReference type="SUPFAM" id="SSF52540">
    <property type="entry name" value="P-loop containing nucleoside triphosphate hydrolases"/>
    <property type="match status" value="1"/>
</dbReference>
<feature type="region of interest" description="Actin-binding" evidence="6">
    <location>
        <begin position="740"/>
        <end position="762"/>
    </location>
</feature>
<reference evidence="9 10" key="1">
    <citation type="submission" date="2016-09" db="EMBL/GenBank/DDBJ databases">
        <title>Extensive genetic diversity and differential bi-allelic expression allows diatom success in the polar Southern Ocean.</title>
        <authorList>
            <consortium name="DOE Joint Genome Institute"/>
            <person name="Mock T."/>
            <person name="Otillar R.P."/>
            <person name="Strauss J."/>
            <person name="Dupont C."/>
            <person name="Frickenhaus S."/>
            <person name="Maumus F."/>
            <person name="Mcmullan M."/>
            <person name="Sanges R."/>
            <person name="Schmutz J."/>
            <person name="Toseland A."/>
            <person name="Valas R."/>
            <person name="Veluchamy A."/>
            <person name="Ward B.J."/>
            <person name="Allen A."/>
            <person name="Barry K."/>
            <person name="Falciatore A."/>
            <person name="Ferrante M."/>
            <person name="Fortunato A.E."/>
            <person name="Gloeckner G."/>
            <person name="Gruber A."/>
            <person name="Hipkin R."/>
            <person name="Janech M."/>
            <person name="Kroth P."/>
            <person name="Leese F."/>
            <person name="Lindquist E."/>
            <person name="Lyon B.R."/>
            <person name="Martin J."/>
            <person name="Mayer C."/>
            <person name="Parker M."/>
            <person name="Quesneville H."/>
            <person name="Raymond J."/>
            <person name="Uhlig C."/>
            <person name="Valentin K.U."/>
            <person name="Worden A.Z."/>
            <person name="Armbrust E.V."/>
            <person name="Bowler C."/>
            <person name="Green B."/>
            <person name="Moulton V."/>
            <person name="Van Oosterhout C."/>
            <person name="Grigoriev I."/>
        </authorList>
    </citation>
    <scope>NUCLEOTIDE SEQUENCE [LARGE SCALE GENOMIC DNA]</scope>
    <source>
        <strain evidence="9 10">CCMP1102</strain>
    </source>
</reference>
<keyword evidence="3 6" id="KW-0518">Myosin</keyword>
<accession>A0A1E7ELA8</accession>
<evidence type="ECO:0000259" key="8">
    <source>
        <dbReference type="PROSITE" id="PS51456"/>
    </source>
</evidence>
<dbReference type="PANTHER" id="PTHR13140">
    <property type="entry name" value="MYOSIN"/>
    <property type="match status" value="1"/>
</dbReference>
<dbReference type="SMART" id="SM00015">
    <property type="entry name" value="IQ"/>
    <property type="match status" value="3"/>
</dbReference>
<dbReference type="Gene3D" id="1.10.10.820">
    <property type="match status" value="1"/>
</dbReference>
<feature type="region of interest" description="Disordered" evidence="7">
    <location>
        <begin position="99"/>
        <end position="122"/>
    </location>
</feature>
<keyword evidence="10" id="KW-1185">Reference proteome</keyword>
<evidence type="ECO:0000256" key="1">
    <source>
        <dbReference type="ARBA" id="ARBA00022741"/>
    </source>
</evidence>
<dbReference type="PANTHER" id="PTHR13140:SF845">
    <property type="entry name" value="MYOSIN-LIKE PROTEIN"/>
    <property type="match status" value="1"/>
</dbReference>
<dbReference type="OrthoDB" id="6108017at2759"/>
<dbReference type="PROSITE" id="PS50096">
    <property type="entry name" value="IQ"/>
    <property type="match status" value="2"/>
</dbReference>
<name>A0A1E7ELA8_9STRA</name>
<evidence type="ECO:0000256" key="7">
    <source>
        <dbReference type="SAM" id="MobiDB-lite"/>
    </source>
</evidence>
<feature type="binding site" evidence="6">
    <location>
        <begin position="239"/>
        <end position="246"/>
    </location>
    <ligand>
        <name>ATP</name>
        <dbReference type="ChEBI" id="CHEBI:30616"/>
    </ligand>
</feature>
<evidence type="ECO:0000256" key="6">
    <source>
        <dbReference type="PROSITE-ProRule" id="PRU00782"/>
    </source>
</evidence>
<dbReference type="GO" id="GO:0016020">
    <property type="term" value="C:membrane"/>
    <property type="evidence" value="ECO:0007669"/>
    <property type="project" value="TreeGrafter"/>
</dbReference>
<feature type="region of interest" description="Disordered" evidence="7">
    <location>
        <begin position="264"/>
        <end position="289"/>
    </location>
</feature>
<feature type="domain" description="Myosin motor" evidence="8">
    <location>
        <begin position="132"/>
        <end position="861"/>
    </location>
</feature>
<dbReference type="GO" id="GO:0051015">
    <property type="term" value="F:actin filament binding"/>
    <property type="evidence" value="ECO:0007669"/>
    <property type="project" value="TreeGrafter"/>
</dbReference>
<keyword evidence="1 6" id="KW-0547">Nucleotide-binding</keyword>
<dbReference type="GO" id="GO:0005524">
    <property type="term" value="F:ATP binding"/>
    <property type="evidence" value="ECO:0007669"/>
    <property type="project" value="UniProtKB-UniRule"/>
</dbReference>
<dbReference type="GO" id="GO:0005737">
    <property type="term" value="C:cytoplasm"/>
    <property type="evidence" value="ECO:0007669"/>
    <property type="project" value="TreeGrafter"/>
</dbReference>
<dbReference type="AlphaFoldDB" id="A0A1E7ELA8"/>
<comment type="similarity">
    <text evidence="6">Belongs to the TRAFAC class myosin-kinesin ATPase superfamily. Myosin family.</text>
</comment>
<dbReference type="Gene3D" id="1.20.5.190">
    <property type="match status" value="1"/>
</dbReference>